<protein>
    <recommendedName>
        <fullName evidence="8">Type IV pilus assembly PilZ</fullName>
    </recommendedName>
</protein>
<dbReference type="EMBL" id="AKKU01000026">
    <property type="protein sequence ID" value="EIW87642.1"/>
    <property type="molecule type" value="Genomic_DNA"/>
</dbReference>
<dbReference type="InterPro" id="IPR012349">
    <property type="entry name" value="Split_barrel_FMN-bd"/>
</dbReference>
<evidence type="ECO:0000259" key="5">
    <source>
        <dbReference type="Pfam" id="PF12945"/>
    </source>
</evidence>
<evidence type="ECO:0000259" key="4">
    <source>
        <dbReference type="Pfam" id="PF07238"/>
    </source>
</evidence>
<keyword evidence="3" id="KW-0975">Bacterial flagellum</keyword>
<keyword evidence="1" id="KW-0973">c-di-GMP</keyword>
<reference evidence="6 7" key="1">
    <citation type="journal article" date="2012" name="J. Bacteriol.">
        <title>Genome Sequence of Pectin-Degrading Alishewanella agri, Isolated from Landfill Soil.</title>
        <authorList>
            <person name="Kim J."/>
            <person name="Jung J."/>
            <person name="Sung J.S."/>
            <person name="Chun J."/>
            <person name="Park W."/>
        </authorList>
    </citation>
    <scope>NUCLEOTIDE SEQUENCE [LARGE SCALE GENOMIC DNA]</scope>
    <source>
        <strain evidence="6 7">BL06</strain>
    </source>
</reference>
<evidence type="ECO:0008006" key="8">
    <source>
        <dbReference type="Google" id="ProtNLM"/>
    </source>
</evidence>
<dbReference type="InterPro" id="IPR009875">
    <property type="entry name" value="PilZ_domain"/>
</dbReference>
<dbReference type="InterPro" id="IPR009926">
    <property type="entry name" value="T3SS_YcgR_PilZN"/>
</dbReference>
<sequence>MKIESKGSVTLAELEPDSAFWQAFNLGLRLEVQLLVNSAFRIRAELVGFEKKQYLLVRIAATEPALPKNILSQKTGLICRFVAEAEQGRVYAFKSEILNVISHPYRLLVIRYPEVVQYLSLRSDKRNPVRIPVKIQLAAGEQIEAELLDLSVKGGLLALSQEAPLIGRGEQLSLLLPDTLPPVAAMVKRSTRPTGTVRLGLEFAQALPLASFERLMQLSHDK</sequence>
<feature type="domain" description="Type III secretion system flagellar brake protein YcgR PilZN" evidence="5">
    <location>
        <begin position="27"/>
        <end position="113"/>
    </location>
</feature>
<evidence type="ECO:0000256" key="3">
    <source>
        <dbReference type="ARBA" id="ARBA00023143"/>
    </source>
</evidence>
<dbReference type="Gene3D" id="2.30.110.10">
    <property type="entry name" value="Electron Transport, Fmn-binding Protein, Chain A"/>
    <property type="match status" value="1"/>
</dbReference>
<dbReference type="SUPFAM" id="SSF141371">
    <property type="entry name" value="PilZ domain-like"/>
    <property type="match status" value="2"/>
</dbReference>
<dbReference type="Gene3D" id="2.40.10.220">
    <property type="entry name" value="predicted glycosyltransferase like domains"/>
    <property type="match status" value="1"/>
</dbReference>
<evidence type="ECO:0000256" key="1">
    <source>
        <dbReference type="ARBA" id="ARBA00022636"/>
    </source>
</evidence>
<feature type="domain" description="PilZ" evidence="4">
    <location>
        <begin position="121"/>
        <end position="217"/>
    </location>
</feature>
<keyword evidence="2" id="KW-0547">Nucleotide-binding</keyword>
<evidence type="ECO:0000313" key="6">
    <source>
        <dbReference type="EMBL" id="EIW87642.1"/>
    </source>
</evidence>
<accession>I9NYH5</accession>
<dbReference type="GO" id="GO:0035438">
    <property type="term" value="F:cyclic-di-GMP binding"/>
    <property type="evidence" value="ECO:0007669"/>
    <property type="project" value="InterPro"/>
</dbReference>
<dbReference type="RefSeq" id="WP_008985566.1">
    <property type="nucleotide sequence ID" value="NZ_AKKU01000026.1"/>
</dbReference>
<dbReference type="Pfam" id="PF07238">
    <property type="entry name" value="PilZ"/>
    <property type="match status" value="1"/>
</dbReference>
<evidence type="ECO:0000256" key="2">
    <source>
        <dbReference type="ARBA" id="ARBA00022741"/>
    </source>
</evidence>
<dbReference type="eggNOG" id="COG5581">
    <property type="taxonomic scope" value="Bacteria"/>
</dbReference>
<dbReference type="PATRIC" id="fig|1195246.3.peg.2781"/>
<organism evidence="6 7">
    <name type="scientific">Alishewanella agri BL06</name>
    <dbReference type="NCBI Taxonomy" id="1195246"/>
    <lineage>
        <taxon>Bacteria</taxon>
        <taxon>Pseudomonadati</taxon>
        <taxon>Pseudomonadota</taxon>
        <taxon>Gammaproteobacteria</taxon>
        <taxon>Alteromonadales</taxon>
        <taxon>Alteromonadaceae</taxon>
        <taxon>Alishewanella</taxon>
    </lineage>
</organism>
<evidence type="ECO:0000313" key="7">
    <source>
        <dbReference type="Proteomes" id="UP000035062"/>
    </source>
</evidence>
<dbReference type="STRING" id="1195246.AGRI_14015"/>
<proteinExistence type="predicted"/>
<name>I9NYH5_9ALTE</name>
<keyword evidence="7" id="KW-1185">Reference proteome</keyword>
<comment type="caution">
    <text evidence="6">The sequence shown here is derived from an EMBL/GenBank/DDBJ whole genome shotgun (WGS) entry which is preliminary data.</text>
</comment>
<gene>
    <name evidence="6" type="ORF">AGRI_14015</name>
</gene>
<dbReference type="Pfam" id="PF12945">
    <property type="entry name" value="PilZNR"/>
    <property type="match status" value="1"/>
</dbReference>
<dbReference type="Proteomes" id="UP000035062">
    <property type="component" value="Unassembled WGS sequence"/>
</dbReference>
<dbReference type="AlphaFoldDB" id="I9NYH5"/>